<feature type="domain" description="GGDEF" evidence="2">
    <location>
        <begin position="210"/>
        <end position="338"/>
    </location>
</feature>
<evidence type="ECO:0000256" key="1">
    <source>
        <dbReference type="SAM" id="Phobius"/>
    </source>
</evidence>
<proteinExistence type="predicted"/>
<accession>A0A857DJ38</accession>
<organism evidence="3 4">
    <name type="scientific">Dehalobacter restrictus</name>
    <dbReference type="NCBI Taxonomy" id="55583"/>
    <lineage>
        <taxon>Bacteria</taxon>
        <taxon>Bacillati</taxon>
        <taxon>Bacillota</taxon>
        <taxon>Clostridia</taxon>
        <taxon>Eubacteriales</taxon>
        <taxon>Desulfitobacteriaceae</taxon>
        <taxon>Dehalobacter</taxon>
    </lineage>
</organism>
<keyword evidence="1" id="KW-1133">Transmembrane helix</keyword>
<protein>
    <submittedName>
        <fullName evidence="3">Diguanylate cyclase</fullName>
    </submittedName>
</protein>
<keyword evidence="1" id="KW-0472">Membrane</keyword>
<dbReference type="NCBIfam" id="TIGR00254">
    <property type="entry name" value="GGDEF"/>
    <property type="match status" value="1"/>
</dbReference>
<dbReference type="Pfam" id="PF00990">
    <property type="entry name" value="GGDEF"/>
    <property type="match status" value="1"/>
</dbReference>
<dbReference type="InterPro" id="IPR000160">
    <property type="entry name" value="GGDEF_dom"/>
</dbReference>
<dbReference type="PANTHER" id="PTHR45138:SF24">
    <property type="entry name" value="DIGUANYLATE CYCLASE DGCC-RELATED"/>
    <property type="match status" value="1"/>
</dbReference>
<dbReference type="Proteomes" id="UP000430508">
    <property type="component" value="Chromosome"/>
</dbReference>
<dbReference type="SUPFAM" id="SSF55073">
    <property type="entry name" value="Nucleotide cyclase"/>
    <property type="match status" value="1"/>
</dbReference>
<feature type="transmembrane region" description="Helical" evidence="1">
    <location>
        <begin position="114"/>
        <end position="133"/>
    </location>
</feature>
<keyword evidence="1" id="KW-0812">Transmembrane</keyword>
<dbReference type="SMART" id="SM00267">
    <property type="entry name" value="GGDEF"/>
    <property type="match status" value="1"/>
</dbReference>
<dbReference type="Gene3D" id="3.30.70.270">
    <property type="match status" value="1"/>
</dbReference>
<dbReference type="InterPro" id="IPR050469">
    <property type="entry name" value="Diguanylate_Cyclase"/>
</dbReference>
<dbReference type="CDD" id="cd01949">
    <property type="entry name" value="GGDEF"/>
    <property type="match status" value="1"/>
</dbReference>
<evidence type="ECO:0000313" key="4">
    <source>
        <dbReference type="Proteomes" id="UP000430508"/>
    </source>
</evidence>
<feature type="transmembrane region" description="Helical" evidence="1">
    <location>
        <begin position="145"/>
        <end position="168"/>
    </location>
</feature>
<dbReference type="GO" id="GO:0052621">
    <property type="term" value="F:diguanylate cyclase activity"/>
    <property type="evidence" value="ECO:0007669"/>
    <property type="project" value="TreeGrafter"/>
</dbReference>
<dbReference type="GO" id="GO:1902201">
    <property type="term" value="P:negative regulation of bacterial-type flagellum-dependent cell motility"/>
    <property type="evidence" value="ECO:0007669"/>
    <property type="project" value="TreeGrafter"/>
</dbReference>
<dbReference type="GO" id="GO:0043709">
    <property type="term" value="P:cell adhesion involved in single-species biofilm formation"/>
    <property type="evidence" value="ECO:0007669"/>
    <property type="project" value="TreeGrafter"/>
</dbReference>
<dbReference type="AlphaFoldDB" id="A0A857DJ38"/>
<gene>
    <name evidence="3" type="ORF">GQ588_10135</name>
</gene>
<dbReference type="GO" id="GO:0005886">
    <property type="term" value="C:plasma membrane"/>
    <property type="evidence" value="ECO:0007669"/>
    <property type="project" value="TreeGrafter"/>
</dbReference>
<evidence type="ECO:0000259" key="2">
    <source>
        <dbReference type="PROSITE" id="PS50887"/>
    </source>
</evidence>
<feature type="transmembrane region" description="Helical" evidence="1">
    <location>
        <begin position="18"/>
        <end position="37"/>
    </location>
</feature>
<dbReference type="InterPro" id="IPR043128">
    <property type="entry name" value="Rev_trsase/Diguanyl_cyclase"/>
</dbReference>
<reference evidence="3 4" key="1">
    <citation type="submission" date="2019-12" db="EMBL/GenBank/DDBJ databases">
        <title>Sequence classification of anaerobic respiratory reductive dehalogenases: First we see many, then we see few.</title>
        <authorList>
            <person name="Molenda O."/>
            <person name="Puentes Jacome L.A."/>
            <person name="Cao X."/>
            <person name="Nesbo C.L."/>
            <person name="Tang S."/>
            <person name="Morson N."/>
            <person name="Patron J."/>
            <person name="Lomheim L."/>
            <person name="Wishart D.S."/>
            <person name="Edwards E.A."/>
        </authorList>
    </citation>
    <scope>NUCLEOTIDE SEQUENCE [LARGE SCALE GENOMIC DNA]</scope>
    <source>
        <strain evidence="3 4">12DCA</strain>
    </source>
</reference>
<name>A0A857DJ38_9FIRM</name>
<evidence type="ECO:0000313" key="3">
    <source>
        <dbReference type="EMBL" id="QHA00967.1"/>
    </source>
</evidence>
<dbReference type="PANTHER" id="PTHR45138">
    <property type="entry name" value="REGULATORY COMPONENTS OF SENSORY TRANSDUCTION SYSTEM"/>
    <property type="match status" value="1"/>
</dbReference>
<dbReference type="InterPro" id="IPR029787">
    <property type="entry name" value="Nucleotide_cyclase"/>
</dbReference>
<dbReference type="EMBL" id="CP046996">
    <property type="protein sequence ID" value="QHA00967.1"/>
    <property type="molecule type" value="Genomic_DNA"/>
</dbReference>
<dbReference type="FunFam" id="3.30.70.270:FF:000001">
    <property type="entry name" value="Diguanylate cyclase domain protein"/>
    <property type="match status" value="1"/>
</dbReference>
<feature type="transmembrane region" description="Helical" evidence="1">
    <location>
        <begin position="71"/>
        <end position="87"/>
    </location>
</feature>
<dbReference type="PROSITE" id="PS50887">
    <property type="entry name" value="GGDEF"/>
    <property type="match status" value="1"/>
</dbReference>
<sequence length="348" mass="39394">MVRKFDLIKYKPLERKFLLFRWGLLVVALAELIRFQGSFTGPFFVGFFIALLYNLFVSVCIFSKDTRAEKLILLSLVLDIPVYTLLMAGNVELLNMLFFSYFFFISFHGMRHGILGLIIAAAESVASLFITSFKISDLFVSVNIYMFSLLLLAFGFIIVFEVISLLNISQYQFRKAKNQAARDPLTGLPNRLLLEKSFQKAVSNYQRTGQPFSIVIFDIDNFKKINDQKGHVFGDKVLLVLARVLKTNARATDFICRYGGEEFLIIFYGCGLQDACLKADKIREEFALNSYFDKPLTVSAGVCLYQKGCSLTENIEIADKALYAAKTAGKNRVISGSRFGVDLFHKEA</sequence>
<feature type="transmembrane region" description="Helical" evidence="1">
    <location>
        <begin position="43"/>
        <end position="62"/>
    </location>
</feature>